<dbReference type="Gene3D" id="3.30.40.10">
    <property type="entry name" value="Zinc/RING finger domain, C3HC4 (zinc finger)"/>
    <property type="match status" value="1"/>
</dbReference>
<dbReference type="Proteomes" id="UP000230605">
    <property type="component" value="Chromosome 3"/>
</dbReference>
<dbReference type="Pfam" id="PF13639">
    <property type="entry name" value="zf-RING_2"/>
    <property type="match status" value="1"/>
</dbReference>
<evidence type="ECO:0000256" key="4">
    <source>
        <dbReference type="PROSITE-ProRule" id="PRU00175"/>
    </source>
</evidence>
<proteinExistence type="predicted"/>
<dbReference type="SMART" id="SM00184">
    <property type="entry name" value="RING"/>
    <property type="match status" value="1"/>
</dbReference>
<dbReference type="EMBL" id="CP134186">
    <property type="protein sequence ID" value="WPB00932.1"/>
    <property type="molecule type" value="Genomic_DNA"/>
</dbReference>
<sequence length="299" mass="33498">MSLPTRAEYLRGLVPLALPFQPPNVDDGEDAECPICRVPYEDEPSTQIVETGCEHKFCYDCLLSWNQEHSSCPTCRKELYEPGSGAEDFVDFPIEAMGTIEVIEEAMALLEFGEDRVGHHHLDLERSLEAHSIQSNVPQASEHGAERTAAEGDAYPPVILEADYLWDRLIDEIRMLHEFNEWCVLAEIPIDPEPLPELPAFVQEMLDYNARCSFSCHDAGLTYQFDRLSVRGQLAGEDAQNSPAHPLNILAQKARSDFNSPECEGIITTIAFSVRRRAEGMNEEFDFRFPGLGPASPTV</sequence>
<dbReference type="InterPro" id="IPR001841">
    <property type="entry name" value="Znf_RING"/>
</dbReference>
<evidence type="ECO:0000256" key="2">
    <source>
        <dbReference type="ARBA" id="ARBA00022771"/>
    </source>
</evidence>
<evidence type="ECO:0000313" key="6">
    <source>
        <dbReference type="EMBL" id="PIA99532.1"/>
    </source>
</evidence>
<dbReference type="GO" id="GO:0008270">
    <property type="term" value="F:zinc ion binding"/>
    <property type="evidence" value="ECO:0007669"/>
    <property type="project" value="UniProtKB-KW"/>
</dbReference>
<gene>
    <name evidence="6" type="ORF">CB0940_03740</name>
    <name evidence="7" type="ORF">RHO25_005552</name>
</gene>
<dbReference type="SUPFAM" id="SSF57850">
    <property type="entry name" value="RING/U-box"/>
    <property type="match status" value="1"/>
</dbReference>
<dbReference type="PROSITE" id="PS00518">
    <property type="entry name" value="ZF_RING_1"/>
    <property type="match status" value="1"/>
</dbReference>
<feature type="domain" description="RING-type" evidence="5">
    <location>
        <begin position="33"/>
        <end position="76"/>
    </location>
</feature>
<dbReference type="InterPro" id="IPR017907">
    <property type="entry name" value="Znf_RING_CS"/>
</dbReference>
<name>A0A2G5I4V4_CERBT</name>
<keyword evidence="3" id="KW-0862">Zinc</keyword>
<evidence type="ECO:0000256" key="3">
    <source>
        <dbReference type="ARBA" id="ARBA00022833"/>
    </source>
</evidence>
<dbReference type="PROSITE" id="PS50089">
    <property type="entry name" value="ZF_RING_2"/>
    <property type="match status" value="1"/>
</dbReference>
<dbReference type="AlphaFoldDB" id="A0A2G5I4V4"/>
<dbReference type="InterPro" id="IPR013083">
    <property type="entry name" value="Znf_RING/FYVE/PHD"/>
</dbReference>
<evidence type="ECO:0000259" key="5">
    <source>
        <dbReference type="PROSITE" id="PS50089"/>
    </source>
</evidence>
<dbReference type="OrthoDB" id="2849579at2759"/>
<keyword evidence="1" id="KW-0479">Metal-binding</keyword>
<dbReference type="Proteomes" id="UP001302367">
    <property type="component" value="Chromosome 3"/>
</dbReference>
<evidence type="ECO:0000313" key="7">
    <source>
        <dbReference type="EMBL" id="WPB00932.1"/>
    </source>
</evidence>
<keyword evidence="9" id="KW-1185">Reference proteome</keyword>
<protein>
    <recommendedName>
        <fullName evidence="5">RING-type domain-containing protein</fullName>
    </recommendedName>
</protein>
<dbReference type="EMBL" id="LKMD01000101">
    <property type="protein sequence ID" value="PIA99532.1"/>
    <property type="molecule type" value="Genomic_DNA"/>
</dbReference>
<reference evidence="6 8" key="1">
    <citation type="submission" date="2015-10" db="EMBL/GenBank/DDBJ databases">
        <title>The cercosporin biosynthetic gene cluster was horizontally transferred to several fungal lineages and shown to be expanded in Cercospora beticola based on microsynteny with recipient genomes.</title>
        <authorList>
            <person name="De Jonge R."/>
            <person name="Ebert M.K."/>
            <person name="Suttle J.C."/>
            <person name="Jurick Ii W.M."/>
            <person name="Secor G.A."/>
            <person name="Thomma B.P."/>
            <person name="Van De Peer Y."/>
            <person name="Bolton M.D."/>
        </authorList>
    </citation>
    <scope>NUCLEOTIDE SEQUENCE [LARGE SCALE GENOMIC DNA]</scope>
    <source>
        <strain evidence="6 8">09-40</strain>
    </source>
</reference>
<accession>A0A2G5I4V4</accession>
<keyword evidence="2 4" id="KW-0863">Zinc-finger</keyword>
<evidence type="ECO:0000256" key="1">
    <source>
        <dbReference type="ARBA" id="ARBA00022723"/>
    </source>
</evidence>
<organism evidence="6 8">
    <name type="scientific">Cercospora beticola</name>
    <name type="common">Sugarbeet leaf spot fungus</name>
    <dbReference type="NCBI Taxonomy" id="122368"/>
    <lineage>
        <taxon>Eukaryota</taxon>
        <taxon>Fungi</taxon>
        <taxon>Dikarya</taxon>
        <taxon>Ascomycota</taxon>
        <taxon>Pezizomycotina</taxon>
        <taxon>Dothideomycetes</taxon>
        <taxon>Dothideomycetidae</taxon>
        <taxon>Mycosphaerellales</taxon>
        <taxon>Mycosphaerellaceae</taxon>
        <taxon>Cercospora</taxon>
    </lineage>
</organism>
<evidence type="ECO:0000313" key="9">
    <source>
        <dbReference type="Proteomes" id="UP001302367"/>
    </source>
</evidence>
<evidence type="ECO:0000313" key="8">
    <source>
        <dbReference type="Proteomes" id="UP000230605"/>
    </source>
</evidence>
<reference evidence="7 9" key="2">
    <citation type="submission" date="2023-09" db="EMBL/GenBank/DDBJ databases">
        <title>Complete-Gapless Cercospora beticola genome.</title>
        <authorList>
            <person name="Wyatt N.A."/>
            <person name="Spanner R.E."/>
            <person name="Bolton M.D."/>
        </authorList>
    </citation>
    <scope>NUCLEOTIDE SEQUENCE [LARGE SCALE GENOMIC DNA]</scope>
    <source>
        <strain evidence="7">Cb09-40</strain>
    </source>
</reference>